<gene>
    <name evidence="3" type="ORF">DGAL_LOCUS10336</name>
</gene>
<evidence type="ECO:0000313" key="4">
    <source>
        <dbReference type="Proteomes" id="UP000789390"/>
    </source>
</evidence>
<dbReference type="PANTHER" id="PTHR33236">
    <property type="entry name" value="INTRAFLAGELLAR TRANSPORT PROTEIN 122 FAMILY PROTEIN-RELATED"/>
    <property type="match status" value="1"/>
</dbReference>
<dbReference type="Pfam" id="PF26080">
    <property type="entry name" value="CUB_animal"/>
    <property type="match status" value="1"/>
</dbReference>
<keyword evidence="4" id="KW-1185">Reference proteome</keyword>
<feature type="domain" description="CUB" evidence="2">
    <location>
        <begin position="250"/>
        <end position="457"/>
    </location>
</feature>
<dbReference type="OrthoDB" id="6361562at2759"/>
<evidence type="ECO:0000313" key="3">
    <source>
        <dbReference type="EMBL" id="CAH0107051.1"/>
    </source>
</evidence>
<feature type="region of interest" description="Disordered" evidence="1">
    <location>
        <begin position="1"/>
        <end position="23"/>
    </location>
</feature>
<dbReference type="Proteomes" id="UP000789390">
    <property type="component" value="Unassembled WGS sequence"/>
</dbReference>
<organism evidence="3 4">
    <name type="scientific">Daphnia galeata</name>
    <dbReference type="NCBI Taxonomy" id="27404"/>
    <lineage>
        <taxon>Eukaryota</taxon>
        <taxon>Metazoa</taxon>
        <taxon>Ecdysozoa</taxon>
        <taxon>Arthropoda</taxon>
        <taxon>Crustacea</taxon>
        <taxon>Branchiopoda</taxon>
        <taxon>Diplostraca</taxon>
        <taxon>Cladocera</taxon>
        <taxon>Anomopoda</taxon>
        <taxon>Daphniidae</taxon>
        <taxon>Daphnia</taxon>
    </lineage>
</organism>
<proteinExistence type="predicted"/>
<sequence length="458" mass="48488">MVPDDTWNALPYQPMRPRLPGDVEEEKTQAENRLLLGIFNNKFPLVNTWRPFTNPPNRLPISFNPNFNNPFANFDACTSPSGESGICTLGSLCSLFGGRPSGSCSFGKVCCINVVTTCGGTVTLNNTYWQSPSTGVSASSTCALKIRTDSTIAEQSKKPICPIRLDFISFTTAQPTVGTCTDTFTVSGATTATPVICGDNSGQQMYLNVPSSDISPNNVQLIFTFSPAVTTRTWNIKIAMLPCGATYLAPADCLQYFSAASGRVKSFNWMDVAGTATRQLNNQNSTFASEPNSFHPRSKTTQMCVSVCAVTLTNSQTALTTAQTTVTNAQTAVVTAQAALTAAQTALANALANSATLSGVGTSGILNRVNTATCLYDFLLIAGARDSTNAEADRFFGNALNPAIVPVAASVQVCSPMKPFQMTHRTDGTENAVVAGVNVLPAPADSGNVGFCLDYQEK</sequence>
<evidence type="ECO:0000259" key="2">
    <source>
        <dbReference type="Pfam" id="PF26080"/>
    </source>
</evidence>
<accession>A0A8J2RR22</accession>
<name>A0A8J2RR22_9CRUS</name>
<protein>
    <recommendedName>
        <fullName evidence="2">CUB domain-containing protein</fullName>
    </recommendedName>
</protein>
<dbReference type="InterPro" id="IPR058698">
    <property type="entry name" value="CUB_metazoa"/>
</dbReference>
<dbReference type="PANTHER" id="PTHR33236:SF5">
    <property type="entry name" value="CUB DOMAIN-CONTAINING PROTEIN"/>
    <property type="match status" value="1"/>
</dbReference>
<dbReference type="EMBL" id="CAKKLH010000247">
    <property type="protein sequence ID" value="CAH0107051.1"/>
    <property type="molecule type" value="Genomic_DNA"/>
</dbReference>
<evidence type="ECO:0000256" key="1">
    <source>
        <dbReference type="SAM" id="MobiDB-lite"/>
    </source>
</evidence>
<reference evidence="3" key="1">
    <citation type="submission" date="2021-11" db="EMBL/GenBank/DDBJ databases">
        <authorList>
            <person name="Schell T."/>
        </authorList>
    </citation>
    <scope>NUCLEOTIDE SEQUENCE</scope>
    <source>
        <strain evidence="3">M5</strain>
    </source>
</reference>
<comment type="caution">
    <text evidence="3">The sequence shown here is derived from an EMBL/GenBank/DDBJ whole genome shotgun (WGS) entry which is preliminary data.</text>
</comment>
<dbReference type="AlphaFoldDB" id="A0A8J2RR22"/>